<organism evidence="2 3">
    <name type="scientific">Mesorhizobium ciceri</name>
    <dbReference type="NCBI Taxonomy" id="39645"/>
    <lineage>
        <taxon>Bacteria</taxon>
        <taxon>Pseudomonadati</taxon>
        <taxon>Pseudomonadota</taxon>
        <taxon>Alphaproteobacteria</taxon>
        <taxon>Hyphomicrobiales</taxon>
        <taxon>Phyllobacteriaceae</taxon>
        <taxon>Mesorhizobium</taxon>
    </lineage>
</organism>
<evidence type="ECO:0000313" key="3">
    <source>
        <dbReference type="Proteomes" id="UP001060070"/>
    </source>
</evidence>
<dbReference type="Proteomes" id="UP001060070">
    <property type="component" value="Chromosome"/>
</dbReference>
<keyword evidence="1" id="KW-0812">Transmembrane</keyword>
<gene>
    <name evidence="2" type="ORF">LRP29_11070</name>
</gene>
<proteinExistence type="predicted"/>
<dbReference type="RefSeq" id="WP_164752766.1">
    <property type="nucleotide sequence ID" value="NZ_CP088147.1"/>
</dbReference>
<accession>A0AB38TH79</accession>
<protein>
    <submittedName>
        <fullName evidence="2">Uncharacterized protein</fullName>
    </submittedName>
</protein>
<feature type="transmembrane region" description="Helical" evidence="1">
    <location>
        <begin position="20"/>
        <end position="38"/>
    </location>
</feature>
<sequence length="180" mass="19834">MAGERSPVTAKKGLLVRKWWFVPIVLMSMASTIGAQAAEKFPPFWRKAMTNDPSTNYFLKKYSAPLDDPAGTAVRNIMLARVVGAECQASRLNKAKIKAYRDRMIGPLTPEQLKTAAFEGGSALRSFNYQDLAHLCAGIDYQFGSKGVLIPGAVLAGKGEPKYPFDPRNPYFRLPEFTGD</sequence>
<keyword evidence="1" id="KW-0472">Membrane</keyword>
<keyword evidence="3" id="KW-1185">Reference proteome</keyword>
<dbReference type="AlphaFoldDB" id="A0AB38TH79"/>
<reference evidence="2 3" key="1">
    <citation type="journal article" date="2022" name="Microbiol. Resour. Announc.">
        <title>Complete Genome Sequence of Mesorhizobium ciceri Strain R30, a Rhizobium Used as a Commercial Inoculant for Chickpea in Argentina.</title>
        <authorList>
            <person name="Foresto E."/>
            <person name="Revale S."/>
            <person name="Primo E."/>
            <person name="Nievas F."/>
            <person name="Carezzano E."/>
            <person name="Puente M."/>
            <person name="Alzari P."/>
            <person name="Mart M."/>
            <person name="Ben-Assaya M."/>
            <person name="Mornico D."/>
            <person name="Santoro M."/>
            <person name="Mart F."/>
            <person name="Giordano W."/>
            <person name="Bogino P."/>
        </authorList>
    </citation>
    <scope>NUCLEOTIDE SEQUENCE [LARGE SCALE GENOMIC DNA]</scope>
    <source>
        <strain evidence="2 3">R30</strain>
    </source>
</reference>
<keyword evidence="1" id="KW-1133">Transmembrane helix</keyword>
<name>A0AB38TH79_9HYPH</name>
<dbReference type="EMBL" id="CP088147">
    <property type="protein sequence ID" value="UTU53886.1"/>
    <property type="molecule type" value="Genomic_DNA"/>
</dbReference>
<evidence type="ECO:0000313" key="2">
    <source>
        <dbReference type="EMBL" id="UTU53886.1"/>
    </source>
</evidence>
<evidence type="ECO:0000256" key="1">
    <source>
        <dbReference type="SAM" id="Phobius"/>
    </source>
</evidence>